<dbReference type="SUPFAM" id="SSF52058">
    <property type="entry name" value="L domain-like"/>
    <property type="match status" value="1"/>
</dbReference>
<dbReference type="GO" id="GO:0043531">
    <property type="term" value="F:ADP binding"/>
    <property type="evidence" value="ECO:0007669"/>
    <property type="project" value="InterPro"/>
</dbReference>
<proteinExistence type="predicted"/>
<dbReference type="InterPro" id="IPR036388">
    <property type="entry name" value="WH-like_DNA-bd_sf"/>
</dbReference>
<evidence type="ECO:0000259" key="5">
    <source>
        <dbReference type="PROSITE" id="PS50104"/>
    </source>
</evidence>
<dbReference type="PANTHER" id="PTHR11017:SF551">
    <property type="entry name" value="TIR DOMAIN-CONTAINING PROTEIN"/>
    <property type="match status" value="1"/>
</dbReference>
<dbReference type="InterPro" id="IPR035897">
    <property type="entry name" value="Toll_tir_struct_dom_sf"/>
</dbReference>
<dbReference type="GO" id="GO:0007165">
    <property type="term" value="P:signal transduction"/>
    <property type="evidence" value="ECO:0007669"/>
    <property type="project" value="InterPro"/>
</dbReference>
<dbReference type="SUPFAM" id="SSF52200">
    <property type="entry name" value="Toll/Interleukin receptor TIR domain"/>
    <property type="match status" value="1"/>
</dbReference>
<dbReference type="PANTHER" id="PTHR11017">
    <property type="entry name" value="LEUCINE-RICH REPEAT-CONTAINING PROTEIN"/>
    <property type="match status" value="1"/>
</dbReference>
<dbReference type="SUPFAM" id="SSF46785">
    <property type="entry name" value="Winged helix' DNA-binding domain"/>
    <property type="match status" value="1"/>
</dbReference>
<keyword evidence="7" id="KW-1185">Reference proteome</keyword>
<evidence type="ECO:0000256" key="3">
    <source>
        <dbReference type="ARBA" id="ARBA00022821"/>
    </source>
</evidence>
<accession>A0A067JIU2</accession>
<dbReference type="InterPro" id="IPR032675">
    <property type="entry name" value="LRR_dom_sf"/>
</dbReference>
<dbReference type="PROSITE" id="PS50104">
    <property type="entry name" value="TIR"/>
    <property type="match status" value="1"/>
</dbReference>
<dbReference type="InterPro" id="IPR044974">
    <property type="entry name" value="Disease_R_plants"/>
</dbReference>
<dbReference type="Pfam" id="PF23282">
    <property type="entry name" value="WHD_ROQ1"/>
    <property type="match status" value="1"/>
</dbReference>
<sequence>MASASSSSSIRPTIKYDVFLSFRGSDIRYGFIQHLHKALVGNGILPFIDDNIDEGEAIEPKILKTIEESNISVIIFSENFAASSYCLDEVVKILECQKERGQKIVPIFYGVDPADLEEPTGSFQKVLDTWENSMSKSKVEKWRDALKTAALLKGWVRPKETYEPDLIQGIINFIRKKLERFESCNDSEDLVGQASKVEEIISFLMPSGDVIDRIIIGIWGMVGIGRVVCCSGTTGRELGRSPDEPMAGRNQCGTKKSHAEANEEILKGILGSDARQEMNQLRYKKVLIVLDDVDNFISQVQPLVGNIDYFGAGSRIIIVSRDKQVLQMIADKVYKIKGLHEKDALKLFNLYAFRNRDDPKEDYKDLSMRVIKYADGHPLALKVLGASLNGMPKAPWESAIDKLGEIPNRFIVKKLQVSYEELDPDVRRMFLDIACFFKGEPVSKVTRIFDACHFRTEYGLQVLINRCLISEKRETSGNIEMHDLLQEMGREIVRLECTELGRRSRLWNHEDIRRVLENKTGTHLVEGVSLDNSKLSIENLSSRVFAKMNGIRILNFYHPEYEHHPNLQFPESLESLPNEMKYMVWHSYPLRYLPPNFHPETLVELDLSESRDVKRLWRGVRNLPDLHVITLRECRRLIEMPDFSNAPRLEIIDCTNCRSLKKVSPSISILENLRKLNLSGCKKIKNLPKCPMSLKMLFLCYCSKINQFAQLPDTIEDLDLRGTAIEEILTPIGLFSKLKKFSLSKNLNIEKLNLSSNCNLRTLDLSERSFKSIPETIIPSGLVTLSINNCRSLGRLPELPSCLRSLTARSCESLRTVPYSLMKPTNELVELDFTDCESLLTSVCNDLLTNSQQMIQRLAVSDEVISFIFLLW</sequence>
<dbReference type="Pfam" id="PF01582">
    <property type="entry name" value="TIR"/>
    <property type="match status" value="1"/>
</dbReference>
<evidence type="ECO:0000313" key="6">
    <source>
        <dbReference type="EMBL" id="KDP23891.1"/>
    </source>
</evidence>
<dbReference type="AlphaFoldDB" id="A0A067JIU2"/>
<keyword evidence="2" id="KW-0677">Repeat</keyword>
<keyword evidence="1" id="KW-0433">Leucine-rich repeat</keyword>
<feature type="domain" description="TIR" evidence="5">
    <location>
        <begin position="14"/>
        <end position="178"/>
    </location>
</feature>
<dbReference type="Pfam" id="PF00931">
    <property type="entry name" value="NB-ARC"/>
    <property type="match status" value="1"/>
</dbReference>
<dbReference type="Proteomes" id="UP000027138">
    <property type="component" value="Unassembled WGS sequence"/>
</dbReference>
<evidence type="ECO:0000256" key="2">
    <source>
        <dbReference type="ARBA" id="ARBA00022737"/>
    </source>
</evidence>
<dbReference type="InterPro" id="IPR000157">
    <property type="entry name" value="TIR_dom"/>
</dbReference>
<protein>
    <recommendedName>
        <fullName evidence="5">TIR domain-containing protein</fullName>
    </recommendedName>
</protein>
<dbReference type="SMART" id="SM00255">
    <property type="entry name" value="TIR"/>
    <property type="match status" value="1"/>
</dbReference>
<dbReference type="FunFam" id="3.40.50.10140:FF:000007">
    <property type="entry name" value="Disease resistance protein (TIR-NBS-LRR class)"/>
    <property type="match status" value="1"/>
</dbReference>
<name>A0A067JIU2_JATCU</name>
<dbReference type="SUPFAM" id="SSF52540">
    <property type="entry name" value="P-loop containing nucleoside triphosphate hydrolases"/>
    <property type="match status" value="1"/>
</dbReference>
<evidence type="ECO:0000256" key="1">
    <source>
        <dbReference type="ARBA" id="ARBA00022614"/>
    </source>
</evidence>
<dbReference type="InterPro" id="IPR058192">
    <property type="entry name" value="WHD_ROQ1-like"/>
</dbReference>
<dbReference type="Gene3D" id="3.40.50.300">
    <property type="entry name" value="P-loop containing nucleotide triphosphate hydrolases"/>
    <property type="match status" value="1"/>
</dbReference>
<keyword evidence="4" id="KW-0520">NAD</keyword>
<dbReference type="InterPro" id="IPR036390">
    <property type="entry name" value="WH_DNA-bd_sf"/>
</dbReference>
<dbReference type="Gene3D" id="1.10.10.10">
    <property type="entry name" value="Winged helix-like DNA-binding domain superfamily/Winged helix DNA-binding domain"/>
    <property type="match status" value="1"/>
</dbReference>
<reference evidence="6 7" key="1">
    <citation type="journal article" date="2014" name="PLoS ONE">
        <title>Global Analysis of Gene Expression Profiles in Physic Nut (Jatropha curcas L.) Seedlings Exposed to Salt Stress.</title>
        <authorList>
            <person name="Zhang L."/>
            <person name="Zhang C."/>
            <person name="Wu P."/>
            <person name="Chen Y."/>
            <person name="Li M."/>
            <person name="Jiang H."/>
            <person name="Wu G."/>
        </authorList>
    </citation>
    <scope>NUCLEOTIDE SEQUENCE [LARGE SCALE GENOMIC DNA]</scope>
    <source>
        <strain evidence="7">cv. GZQX0401</strain>
        <tissue evidence="6">Young leaves</tissue>
    </source>
</reference>
<dbReference type="InterPro" id="IPR027417">
    <property type="entry name" value="P-loop_NTPase"/>
</dbReference>
<evidence type="ECO:0000256" key="4">
    <source>
        <dbReference type="ARBA" id="ARBA00023027"/>
    </source>
</evidence>
<dbReference type="EMBL" id="KK915179">
    <property type="protein sequence ID" value="KDP23891.1"/>
    <property type="molecule type" value="Genomic_DNA"/>
</dbReference>
<dbReference type="OrthoDB" id="1936883at2759"/>
<keyword evidence="3" id="KW-0611">Plant defense</keyword>
<evidence type="ECO:0000313" key="7">
    <source>
        <dbReference type="Proteomes" id="UP000027138"/>
    </source>
</evidence>
<dbReference type="GO" id="GO:0006952">
    <property type="term" value="P:defense response"/>
    <property type="evidence" value="ECO:0007669"/>
    <property type="project" value="UniProtKB-KW"/>
</dbReference>
<dbReference type="InterPro" id="IPR002182">
    <property type="entry name" value="NB-ARC"/>
</dbReference>
<dbReference type="InterPro" id="IPR042197">
    <property type="entry name" value="Apaf_helical"/>
</dbReference>
<organism evidence="6 7">
    <name type="scientific">Jatropha curcas</name>
    <name type="common">Barbados nut</name>
    <dbReference type="NCBI Taxonomy" id="180498"/>
    <lineage>
        <taxon>Eukaryota</taxon>
        <taxon>Viridiplantae</taxon>
        <taxon>Streptophyta</taxon>
        <taxon>Embryophyta</taxon>
        <taxon>Tracheophyta</taxon>
        <taxon>Spermatophyta</taxon>
        <taxon>Magnoliopsida</taxon>
        <taxon>eudicotyledons</taxon>
        <taxon>Gunneridae</taxon>
        <taxon>Pentapetalae</taxon>
        <taxon>rosids</taxon>
        <taxon>fabids</taxon>
        <taxon>Malpighiales</taxon>
        <taxon>Euphorbiaceae</taxon>
        <taxon>Crotonoideae</taxon>
        <taxon>Jatropheae</taxon>
        <taxon>Jatropha</taxon>
    </lineage>
</organism>
<dbReference type="Gene3D" id="3.80.10.10">
    <property type="entry name" value="Ribonuclease Inhibitor"/>
    <property type="match status" value="2"/>
</dbReference>
<gene>
    <name evidence="6" type="ORF">JCGZ_26633</name>
</gene>
<dbReference type="Gene3D" id="1.10.8.430">
    <property type="entry name" value="Helical domain of apoptotic protease-activating factors"/>
    <property type="match status" value="1"/>
</dbReference>
<dbReference type="Gene3D" id="3.40.50.10140">
    <property type="entry name" value="Toll/interleukin-1 receptor homology (TIR) domain"/>
    <property type="match status" value="1"/>
</dbReference>
<dbReference type="PRINTS" id="PR00364">
    <property type="entry name" value="DISEASERSIST"/>
</dbReference>